<keyword evidence="7" id="KW-0206">Cytoskeleton</keyword>
<evidence type="ECO:0000256" key="11">
    <source>
        <dbReference type="SAM" id="MobiDB-lite"/>
    </source>
</evidence>
<keyword evidence="4" id="KW-0963">Cytoplasm</keyword>
<keyword evidence="14" id="KW-1185">Reference proteome</keyword>
<evidence type="ECO:0000256" key="9">
    <source>
        <dbReference type="ARBA" id="ARBA00031573"/>
    </source>
</evidence>
<dbReference type="InterPro" id="IPR032777">
    <property type="entry name" value="DUF4515"/>
</dbReference>
<feature type="coiled-coil region" evidence="10">
    <location>
        <begin position="176"/>
        <end position="210"/>
    </location>
</feature>
<feature type="compositionally biased region" description="Basic and acidic residues" evidence="11">
    <location>
        <begin position="1"/>
        <end position="12"/>
    </location>
</feature>
<feature type="domain" description="DUF4515" evidence="12">
    <location>
        <begin position="116"/>
        <end position="297"/>
    </location>
</feature>
<keyword evidence="8" id="KW-0966">Cell projection</keyword>
<evidence type="ECO:0000256" key="7">
    <source>
        <dbReference type="ARBA" id="ARBA00023212"/>
    </source>
</evidence>
<dbReference type="AlphaFoldDB" id="A0A6G1QG89"/>
<dbReference type="PANTHER" id="PTHR14845">
    <property type="entry name" value="COILED-COIL DOMAIN-CONTAINING 166"/>
    <property type="match status" value="1"/>
</dbReference>
<name>A0A6G1QG89_CHAAH</name>
<evidence type="ECO:0000259" key="12">
    <source>
        <dbReference type="Pfam" id="PF14988"/>
    </source>
</evidence>
<keyword evidence="5 10" id="KW-0175">Coiled coil</keyword>
<evidence type="ECO:0000256" key="6">
    <source>
        <dbReference type="ARBA" id="ARBA00023069"/>
    </source>
</evidence>
<dbReference type="EMBL" id="CM015727">
    <property type="protein sequence ID" value="KAF3701258.1"/>
    <property type="molecule type" value="Genomic_DNA"/>
</dbReference>
<evidence type="ECO:0000256" key="1">
    <source>
        <dbReference type="ARBA" id="ARBA00004120"/>
    </source>
</evidence>
<dbReference type="PANTHER" id="PTHR14845:SF5">
    <property type="entry name" value="BASAL BODY-ORIENTATION FACTOR 1"/>
    <property type="match status" value="1"/>
</dbReference>
<evidence type="ECO:0000256" key="4">
    <source>
        <dbReference type="ARBA" id="ARBA00022490"/>
    </source>
</evidence>
<reference evidence="14" key="2">
    <citation type="submission" date="2019-02" db="EMBL/GenBank/DDBJ databases">
        <title>Opniocepnalus argus Var Kimnra genome.</title>
        <authorList>
            <person name="Zhou C."/>
            <person name="Xiao S."/>
        </authorList>
    </citation>
    <scope>NUCLEOTIDE SEQUENCE [LARGE SCALE GENOMIC DNA]</scope>
</reference>
<feature type="coiled-coil region" evidence="10">
    <location>
        <begin position="84"/>
        <end position="150"/>
    </location>
</feature>
<evidence type="ECO:0000256" key="3">
    <source>
        <dbReference type="ARBA" id="ARBA00015392"/>
    </source>
</evidence>
<evidence type="ECO:0000256" key="5">
    <source>
        <dbReference type="ARBA" id="ARBA00023054"/>
    </source>
</evidence>
<evidence type="ECO:0000256" key="8">
    <source>
        <dbReference type="ARBA" id="ARBA00023273"/>
    </source>
</evidence>
<proteinExistence type="inferred from homology"/>
<sequence length="552" mass="64038">MGGTEQEGKDNNDQSPLGRGQLRKLRLFCKSPKRWTTRWMGLVEGRKGKKNDKQAKPDKELEIEKAKANAAVWELRLQVTDQSLVQYREAYRKLARVNEELTDQLYRVEKDTIDVTSFLKRQDAAKEEKINVLQKSLKSQEALAREEQNKLVADYTFQINEMKDLFRKRSGDFNMIQDGMKKIKEFQKQKAQMEQDLHDIRESMDIADKEHRENLSKMEYKFFKEKARLEREAERMIALVKERAHNEAIVQLDDAASSVFKENVRLNEALKFHIKEAEDLQKLTNSLAEENASLALDKNRFELLLKKNAAEMEAKNNELFTLRAKVTTLEQTLKQTPGKPGEEGKKEKALVRDQASQIELEKLQKVLAMREKELRHIKWLASTIVKQRTELEEFFHEALAQVRKEIMASRQQYKKEALQAYRWRLKEATAGKLKFPPIRTFHKSPHSTNSVFSDMEAAATWIHRPGSKVQISDLTWEQKEQVLRLLFAKMNEQGERKSSEHLAWSASYEKNGLIDTDATGNRDELSPVTFITQAPESVLPLNANSLPDVHTT</sequence>
<dbReference type="Proteomes" id="UP000503349">
    <property type="component" value="Chromosome 16"/>
</dbReference>
<evidence type="ECO:0000256" key="2">
    <source>
        <dbReference type="ARBA" id="ARBA00007508"/>
    </source>
</evidence>
<protein>
    <recommendedName>
        <fullName evidence="3">Basal body-orientation factor 1</fullName>
    </recommendedName>
    <alternativeName>
        <fullName evidence="9">Coiled-coil domain-containing protein 176</fullName>
    </alternativeName>
</protein>
<comment type="subcellular location">
    <subcellularLocation>
        <location evidence="1">Cytoplasm</location>
        <location evidence="1">Cytoskeleton</location>
        <location evidence="1">Cilium basal body</location>
    </subcellularLocation>
</comment>
<keyword evidence="6" id="KW-0969">Cilium</keyword>
<accession>A0A6G1QG89</accession>
<reference evidence="13 14" key="1">
    <citation type="submission" date="2019-02" db="EMBL/GenBank/DDBJ databases">
        <title>Opniocepnalus argus genome.</title>
        <authorList>
            <person name="Zhou C."/>
            <person name="Xiao S."/>
        </authorList>
    </citation>
    <scope>NUCLEOTIDE SEQUENCE [LARGE SCALE GENOMIC DNA]</scope>
    <source>
        <strain evidence="13">OARG1902GOOAL</strain>
        <tissue evidence="13">Muscle</tissue>
    </source>
</reference>
<evidence type="ECO:0000313" key="13">
    <source>
        <dbReference type="EMBL" id="KAF3701258.1"/>
    </source>
</evidence>
<feature type="region of interest" description="Disordered" evidence="11">
    <location>
        <begin position="1"/>
        <end position="22"/>
    </location>
</feature>
<organism evidence="13 14">
    <name type="scientific">Channa argus</name>
    <name type="common">Northern snakehead</name>
    <name type="synonym">Ophicephalus argus</name>
    <dbReference type="NCBI Taxonomy" id="215402"/>
    <lineage>
        <taxon>Eukaryota</taxon>
        <taxon>Metazoa</taxon>
        <taxon>Chordata</taxon>
        <taxon>Craniata</taxon>
        <taxon>Vertebrata</taxon>
        <taxon>Euteleostomi</taxon>
        <taxon>Actinopterygii</taxon>
        <taxon>Neopterygii</taxon>
        <taxon>Teleostei</taxon>
        <taxon>Neoteleostei</taxon>
        <taxon>Acanthomorphata</taxon>
        <taxon>Anabantaria</taxon>
        <taxon>Anabantiformes</taxon>
        <taxon>Channoidei</taxon>
        <taxon>Channidae</taxon>
        <taxon>Channa</taxon>
    </lineage>
</organism>
<evidence type="ECO:0000313" key="14">
    <source>
        <dbReference type="Proteomes" id="UP000503349"/>
    </source>
</evidence>
<evidence type="ECO:0000256" key="10">
    <source>
        <dbReference type="SAM" id="Coils"/>
    </source>
</evidence>
<comment type="similarity">
    <text evidence="2">Belongs to the BBOF1 family.</text>
</comment>
<gene>
    <name evidence="13" type="ORF">EXN66_Car016946</name>
</gene>
<dbReference type="Pfam" id="PF14988">
    <property type="entry name" value="DUF4515"/>
    <property type="match status" value="1"/>
</dbReference>